<sequence>MCGTLVVHTVLQVLDAHSHRLAKRAASFDEHSSPRPPPGSTAAGHLSAHMLRFRAHSPATSQGSGDEGERRGTAVLTFLAQEDRVGRCWTMQGGPARGRRVAGLVDDEFCKGRRGNFSVFASRETGPSGFCRLYSRKHKRCATSGTAACPLSRVELLSPLPFALSLASGHV</sequence>
<name>A0A061AX93_RHOTO</name>
<accession>A0A061AX93</accession>
<evidence type="ECO:0000313" key="2">
    <source>
        <dbReference type="EMBL" id="CDR39334.1"/>
    </source>
</evidence>
<feature type="region of interest" description="Disordered" evidence="1">
    <location>
        <begin position="25"/>
        <end position="44"/>
    </location>
</feature>
<dbReference type="EMBL" id="LK052939">
    <property type="protein sequence ID" value="CDR39334.1"/>
    <property type="molecule type" value="Genomic_DNA"/>
</dbReference>
<gene>
    <name evidence="2" type="ORF">RHTO0S_04e04060g</name>
</gene>
<proteinExistence type="predicted"/>
<reference evidence="2" key="1">
    <citation type="journal article" date="2014" name="Genome Announc.">
        <title>Draft genome sequence of Rhodosporidium toruloides CECT1137, an oleaginous yeast of biotechnological interest.</title>
        <authorList>
            <person name="Morin N."/>
            <person name="Calcas X."/>
            <person name="Devillers H."/>
            <person name="Durrens P."/>
            <person name="Sherman D.J."/>
            <person name="Nicaud J.-M."/>
            <person name="Neuveglise C."/>
        </authorList>
    </citation>
    <scope>NUCLEOTIDE SEQUENCE</scope>
    <source>
        <strain evidence="2">CECT1137</strain>
    </source>
</reference>
<organism evidence="2">
    <name type="scientific">Rhodotorula toruloides</name>
    <name type="common">Yeast</name>
    <name type="synonym">Rhodosporidium toruloides</name>
    <dbReference type="NCBI Taxonomy" id="5286"/>
    <lineage>
        <taxon>Eukaryota</taxon>
        <taxon>Fungi</taxon>
        <taxon>Dikarya</taxon>
        <taxon>Basidiomycota</taxon>
        <taxon>Pucciniomycotina</taxon>
        <taxon>Microbotryomycetes</taxon>
        <taxon>Sporidiobolales</taxon>
        <taxon>Sporidiobolaceae</taxon>
        <taxon>Rhodotorula</taxon>
    </lineage>
</organism>
<protein>
    <submittedName>
        <fullName evidence="2">RHTO0S04e04060g1_1</fullName>
    </submittedName>
</protein>
<evidence type="ECO:0000256" key="1">
    <source>
        <dbReference type="SAM" id="MobiDB-lite"/>
    </source>
</evidence>
<dbReference type="AlphaFoldDB" id="A0A061AX93"/>